<gene>
    <name evidence="1" type="primary">DUS2</name>
    <name evidence="1" type="ORF">MHBO_002040</name>
</gene>
<dbReference type="Proteomes" id="UP001439008">
    <property type="component" value="Unassembled WGS sequence"/>
</dbReference>
<accession>A0ABV2ALT2</accession>
<comment type="caution">
    <text evidence="1">The sequence shown here is derived from an EMBL/GenBank/DDBJ whole genome shotgun (WGS) entry which is preliminary data.</text>
</comment>
<dbReference type="InterPro" id="IPR052582">
    <property type="entry name" value="tRNA-DUS-like"/>
</dbReference>
<protein>
    <submittedName>
        <fullName evidence="1">tRNA-dihydrouridine(20) synthase [NAD(P)+]-like protein</fullName>
        <ecNumber evidence="1">1.3.1.91</ecNumber>
    </submittedName>
</protein>
<name>A0ABV2ALT2_9EUKA</name>
<sequence>MIARGALWNPSVFDKNGFSPLSDVVPMYARIAMLSNHRWSYTKYCLTTMLKGSKINCESFKLLLSAKSLDDLEPFLVELEKEALSSKTGYDWKKGCKGVKTSFFYLDSLNKKIKYEDLKFD</sequence>
<dbReference type="PANTHER" id="PTHR45936:SF1">
    <property type="entry name" value="TRNA-DIHYDROURIDINE(20) SYNTHASE [NAD(P)+]-LIKE"/>
    <property type="match status" value="1"/>
</dbReference>
<keyword evidence="1" id="KW-0560">Oxidoreductase</keyword>
<proteinExistence type="predicted"/>
<evidence type="ECO:0000313" key="1">
    <source>
        <dbReference type="EMBL" id="MES1920363.1"/>
    </source>
</evidence>
<evidence type="ECO:0000313" key="2">
    <source>
        <dbReference type="Proteomes" id="UP001439008"/>
    </source>
</evidence>
<dbReference type="EC" id="1.3.1.91" evidence="1"/>
<organism evidence="1 2">
    <name type="scientific">Bonamia ostreae</name>
    <dbReference type="NCBI Taxonomy" id="126728"/>
    <lineage>
        <taxon>Eukaryota</taxon>
        <taxon>Sar</taxon>
        <taxon>Rhizaria</taxon>
        <taxon>Endomyxa</taxon>
        <taxon>Ascetosporea</taxon>
        <taxon>Haplosporida</taxon>
        <taxon>Bonamia</taxon>
    </lineage>
</organism>
<dbReference type="EMBL" id="JBDODL010000630">
    <property type="protein sequence ID" value="MES1920363.1"/>
    <property type="molecule type" value="Genomic_DNA"/>
</dbReference>
<reference evidence="1 2" key="1">
    <citation type="journal article" date="2024" name="BMC Biol.">
        <title>Comparative genomics of Ascetosporea gives new insight into the evolutionary basis for animal parasitism in Rhizaria.</title>
        <authorList>
            <person name="Hiltunen Thoren M."/>
            <person name="Onut-Brannstrom I."/>
            <person name="Alfjorden A."/>
            <person name="Peckova H."/>
            <person name="Swords F."/>
            <person name="Hooper C."/>
            <person name="Holzer A.S."/>
            <person name="Bass D."/>
            <person name="Burki F."/>
        </authorList>
    </citation>
    <scope>NUCLEOTIDE SEQUENCE [LARGE SCALE GENOMIC DNA]</scope>
    <source>
        <strain evidence="1">20-A016</strain>
    </source>
</reference>
<keyword evidence="2" id="KW-1185">Reference proteome</keyword>
<dbReference type="GO" id="GO:0102264">
    <property type="term" value="F:tRNA-dihydrouridine20 synthase activity"/>
    <property type="evidence" value="ECO:0007669"/>
    <property type="project" value="UniProtKB-EC"/>
</dbReference>
<dbReference type="PANTHER" id="PTHR45936">
    <property type="entry name" value="TRNA-DIHYDROURIDINE(20) SYNTHASE [NAD(P)+]-LIKE"/>
    <property type="match status" value="1"/>
</dbReference>